<keyword evidence="3" id="KW-1185">Reference proteome</keyword>
<evidence type="ECO:0000313" key="3">
    <source>
        <dbReference type="Proteomes" id="UP000032141"/>
    </source>
</evidence>
<dbReference type="PANTHER" id="PTHR31099">
    <property type="entry name" value="OS06G0165300 PROTEIN"/>
    <property type="match status" value="1"/>
</dbReference>
<dbReference type="AlphaFoldDB" id="A0A0D3D3P5"/>
<accession>A0A0D3D3P5</accession>
<dbReference type="Gramene" id="Bo7g017430.1">
    <property type="protein sequence ID" value="Bo7g017430.1"/>
    <property type="gene ID" value="Bo7g017430"/>
</dbReference>
<reference evidence="2" key="2">
    <citation type="submission" date="2015-03" db="UniProtKB">
        <authorList>
            <consortium name="EnsemblPlants"/>
        </authorList>
    </citation>
    <scope>IDENTIFICATION</scope>
</reference>
<proteinExistence type="predicted"/>
<dbReference type="eggNOG" id="ENOG502RRIK">
    <property type="taxonomic scope" value="Eukaryota"/>
</dbReference>
<sequence>MSNPAENEPWWVACYGSIMPPLEKSFPVMNRRPVEAGAPSRSTSGFLEAFVVRCRLWFPIPEIIVRVLGRFGVAISQLNPLSIQHLIGILVLSYEHGLSLTVDHIEALLRLQIIRDTDTYRLVPRNFMSVVKGFASNFNSWRKFFFFVRVDAASVEESCISLFWRLPNDRPFINPLAPFPEDIIAMRDLLRNGPFFWTSFTPKRVRKALSFAHPGPALGGEARSDSESEDQGPNDAPTIVTGPNSSKGKDIDLGDLEFSVDDCMLPGLDPNLAFSDGNGTSEVPIPAFDDFFAGLPSGFDAPQATNESGRPKVVAEGSRLINGGLNLLGSAIETSHIEAMIYRFKAEKAKNDLTRMRDEMLARDAQLARDHARAVRRADRKGKREIVEVMKTRTSQFQIEYGNLKGAFNSLGNFRQFCGSVRFQLAGRLLLVSRLRRESLEDAGR</sequence>
<organism evidence="2 3">
    <name type="scientific">Brassica oleracea var. oleracea</name>
    <dbReference type="NCBI Taxonomy" id="109376"/>
    <lineage>
        <taxon>Eukaryota</taxon>
        <taxon>Viridiplantae</taxon>
        <taxon>Streptophyta</taxon>
        <taxon>Embryophyta</taxon>
        <taxon>Tracheophyta</taxon>
        <taxon>Spermatophyta</taxon>
        <taxon>Magnoliopsida</taxon>
        <taxon>eudicotyledons</taxon>
        <taxon>Gunneridae</taxon>
        <taxon>Pentapetalae</taxon>
        <taxon>rosids</taxon>
        <taxon>malvids</taxon>
        <taxon>Brassicales</taxon>
        <taxon>Brassicaceae</taxon>
        <taxon>Brassiceae</taxon>
        <taxon>Brassica</taxon>
    </lineage>
</organism>
<dbReference type="Proteomes" id="UP000032141">
    <property type="component" value="Chromosome C7"/>
</dbReference>
<dbReference type="HOGENOM" id="CLU_019862_0_2_1"/>
<reference evidence="2 3" key="1">
    <citation type="journal article" date="2014" name="Genome Biol.">
        <title>Transcriptome and methylome profiling reveals relics of genome dominance in the mesopolyploid Brassica oleracea.</title>
        <authorList>
            <person name="Parkin I.A."/>
            <person name="Koh C."/>
            <person name="Tang H."/>
            <person name="Robinson S.J."/>
            <person name="Kagale S."/>
            <person name="Clarke W.E."/>
            <person name="Town C.D."/>
            <person name="Nixon J."/>
            <person name="Krishnakumar V."/>
            <person name="Bidwell S.L."/>
            <person name="Denoeud F."/>
            <person name="Belcram H."/>
            <person name="Links M.G."/>
            <person name="Just J."/>
            <person name="Clarke C."/>
            <person name="Bender T."/>
            <person name="Huebert T."/>
            <person name="Mason A.S."/>
            <person name="Pires J.C."/>
            <person name="Barker G."/>
            <person name="Moore J."/>
            <person name="Walley P.G."/>
            <person name="Manoli S."/>
            <person name="Batley J."/>
            <person name="Edwards D."/>
            <person name="Nelson M.N."/>
            <person name="Wang X."/>
            <person name="Paterson A.H."/>
            <person name="King G."/>
            <person name="Bancroft I."/>
            <person name="Chalhoub B."/>
            <person name="Sharpe A.G."/>
        </authorList>
    </citation>
    <scope>NUCLEOTIDE SEQUENCE</scope>
    <source>
        <strain evidence="2 3">cv. TO1000</strain>
    </source>
</reference>
<dbReference type="PANTHER" id="PTHR31099:SF37">
    <property type="entry name" value="MYOSIN HEAVY CHAIN-LIKE PROTEIN"/>
    <property type="match status" value="1"/>
</dbReference>
<evidence type="ECO:0000313" key="2">
    <source>
        <dbReference type="EnsemblPlants" id="Bo7g017430.1"/>
    </source>
</evidence>
<protein>
    <submittedName>
        <fullName evidence="2">Uncharacterized protein</fullName>
    </submittedName>
</protein>
<feature type="region of interest" description="Disordered" evidence="1">
    <location>
        <begin position="216"/>
        <end position="246"/>
    </location>
</feature>
<name>A0A0D3D3P5_BRAOL</name>
<evidence type="ECO:0000256" key="1">
    <source>
        <dbReference type="SAM" id="MobiDB-lite"/>
    </source>
</evidence>
<dbReference type="EnsemblPlants" id="Bo7g017430.1">
    <property type="protein sequence ID" value="Bo7g017430.1"/>
    <property type="gene ID" value="Bo7g017430"/>
</dbReference>